<evidence type="ECO:0000313" key="3">
    <source>
        <dbReference type="EMBL" id="CAA2104162.1"/>
    </source>
</evidence>
<dbReference type="InterPro" id="IPR002881">
    <property type="entry name" value="DUF58"/>
</dbReference>
<dbReference type="SUPFAM" id="SSF53300">
    <property type="entry name" value="vWA-like"/>
    <property type="match status" value="1"/>
</dbReference>
<dbReference type="PANTHER" id="PTHR33608:SF6">
    <property type="entry name" value="BLL2464 PROTEIN"/>
    <property type="match status" value="1"/>
</dbReference>
<evidence type="ECO:0000256" key="1">
    <source>
        <dbReference type="SAM" id="MobiDB-lite"/>
    </source>
</evidence>
<dbReference type="AlphaFoldDB" id="A0A679JE62"/>
<dbReference type="PANTHER" id="PTHR33608">
    <property type="entry name" value="BLL2464 PROTEIN"/>
    <property type="match status" value="1"/>
</dbReference>
<proteinExistence type="predicted"/>
<gene>
    <name evidence="3" type="ORF">MBUL_02568</name>
</gene>
<feature type="domain" description="DUF58" evidence="2">
    <location>
        <begin position="53"/>
        <end position="255"/>
    </location>
</feature>
<evidence type="ECO:0000259" key="2">
    <source>
        <dbReference type="Pfam" id="PF01882"/>
    </source>
</evidence>
<dbReference type="Pfam" id="PF01882">
    <property type="entry name" value="DUF58"/>
    <property type="match status" value="1"/>
</dbReference>
<dbReference type="EMBL" id="LR743504">
    <property type="protein sequence ID" value="CAA2104162.1"/>
    <property type="molecule type" value="Genomic_DNA"/>
</dbReference>
<reference evidence="3" key="1">
    <citation type="submission" date="2019-12" db="EMBL/GenBank/DDBJ databases">
        <authorList>
            <person name="Cremers G."/>
        </authorList>
    </citation>
    <scope>NUCLEOTIDE SEQUENCE</scope>
    <source>
        <strain evidence="3">Mbul1</strain>
    </source>
</reference>
<feature type="region of interest" description="Disordered" evidence="1">
    <location>
        <begin position="1"/>
        <end position="36"/>
    </location>
</feature>
<accession>A0A679JE62</accession>
<dbReference type="InterPro" id="IPR036465">
    <property type="entry name" value="vWFA_dom_sf"/>
</dbReference>
<organism evidence="3">
    <name type="scientific">Methylobacterium bullatum</name>
    <dbReference type="NCBI Taxonomy" id="570505"/>
    <lineage>
        <taxon>Bacteria</taxon>
        <taxon>Pseudomonadati</taxon>
        <taxon>Pseudomonadota</taxon>
        <taxon>Alphaproteobacteria</taxon>
        <taxon>Hyphomicrobiales</taxon>
        <taxon>Methylobacteriaceae</taxon>
        <taxon>Methylobacterium</taxon>
    </lineage>
</organism>
<protein>
    <recommendedName>
        <fullName evidence="2">DUF58 domain-containing protein</fullName>
    </recommendedName>
</protein>
<name>A0A679JE62_9HYPH</name>
<sequence length="290" mass="32111">MTAPERTPQEQTPDIVYRPRGRVPGTMAGAHRGRDAGGLGTFRDQVPFLRMPDARRIDVRATLRDPFEGTYVRRFESRTALEVWALVDLSASMRFTGEADRMGLVSSFCGCLAASATRIGDAFGLIGCDAALREDVFLPASRRRSMAGDVVSRLTDAACTGDRADGMGQAARRLVGRPKIVFLVSDFRWPEALIAETFASLSRHDLVPVVLADSAEDDDLPEWGLMELDDLEGAGRRVVFMRPGLRRRWIAREAERAETLRRIASTYGRSPFRLAGRFDPDAISRHLLAS</sequence>